<protein>
    <submittedName>
        <fullName evidence="2">Uncharacterized protein</fullName>
    </submittedName>
</protein>
<proteinExistence type="predicted"/>
<evidence type="ECO:0000313" key="2">
    <source>
        <dbReference type="EMBL" id="SEL08413.1"/>
    </source>
</evidence>
<organism evidence="2 3">
    <name type="scientific">Colwellia chukchiensis</name>
    <dbReference type="NCBI Taxonomy" id="641665"/>
    <lineage>
        <taxon>Bacteria</taxon>
        <taxon>Pseudomonadati</taxon>
        <taxon>Pseudomonadota</taxon>
        <taxon>Gammaproteobacteria</taxon>
        <taxon>Alteromonadales</taxon>
        <taxon>Colwelliaceae</taxon>
        <taxon>Colwellia</taxon>
    </lineage>
</organism>
<keyword evidence="1" id="KW-0812">Transmembrane</keyword>
<sequence length="84" mass="9496">MSDKKENKIDAVIDTVLESKRLKQGAIKTKKILFSIFKGLTFITPFLTAFYSIQQSYDAGIYIGAGVLWMLAFGILMYLLRPQS</sequence>
<dbReference type="AlphaFoldDB" id="A0A1H7MB46"/>
<dbReference type="EMBL" id="FOBI01000005">
    <property type="protein sequence ID" value="SEL08413.1"/>
    <property type="molecule type" value="Genomic_DNA"/>
</dbReference>
<keyword evidence="3" id="KW-1185">Reference proteome</keyword>
<dbReference type="Proteomes" id="UP000199297">
    <property type="component" value="Unassembled WGS sequence"/>
</dbReference>
<keyword evidence="1" id="KW-0472">Membrane</keyword>
<name>A0A1H7MB46_9GAMM</name>
<feature type="transmembrane region" description="Helical" evidence="1">
    <location>
        <begin position="32"/>
        <end position="53"/>
    </location>
</feature>
<feature type="transmembrane region" description="Helical" evidence="1">
    <location>
        <begin position="59"/>
        <end position="80"/>
    </location>
</feature>
<dbReference type="RefSeq" id="WP_085284541.1">
    <property type="nucleotide sequence ID" value="NZ_FOBI01000005.1"/>
</dbReference>
<evidence type="ECO:0000313" key="3">
    <source>
        <dbReference type="Proteomes" id="UP000199297"/>
    </source>
</evidence>
<gene>
    <name evidence="2" type="ORF">SAMN05216262_105169</name>
</gene>
<evidence type="ECO:0000256" key="1">
    <source>
        <dbReference type="SAM" id="Phobius"/>
    </source>
</evidence>
<reference evidence="3" key="1">
    <citation type="submission" date="2016-10" db="EMBL/GenBank/DDBJ databases">
        <authorList>
            <person name="Varghese N."/>
            <person name="Submissions S."/>
        </authorList>
    </citation>
    <scope>NUCLEOTIDE SEQUENCE [LARGE SCALE GENOMIC DNA]</scope>
    <source>
        <strain evidence="3">CGMCC 1.9127</strain>
    </source>
</reference>
<accession>A0A1H7MB46</accession>
<keyword evidence="1" id="KW-1133">Transmembrane helix</keyword>